<keyword evidence="5" id="KW-0430">Lectin</keyword>
<proteinExistence type="inferred from homology"/>
<dbReference type="InterPro" id="IPR006585">
    <property type="entry name" value="FTP1"/>
</dbReference>
<dbReference type="GO" id="GO:0046872">
    <property type="term" value="F:metal ion binding"/>
    <property type="evidence" value="ECO:0007669"/>
    <property type="project" value="UniProtKB-KW"/>
</dbReference>
<evidence type="ECO:0000256" key="5">
    <source>
        <dbReference type="ARBA" id="ARBA00022734"/>
    </source>
</evidence>
<evidence type="ECO:0000256" key="6">
    <source>
        <dbReference type="ARBA" id="ARBA00022837"/>
    </source>
</evidence>
<evidence type="ECO:0000256" key="4">
    <source>
        <dbReference type="ARBA" id="ARBA00022723"/>
    </source>
</evidence>
<keyword evidence="8" id="KW-0812">Transmembrane</keyword>
<comment type="similarity">
    <text evidence="2">Belongs to the fucolectin family.</text>
</comment>
<keyword evidence="4" id="KW-0479">Metal-binding</keyword>
<evidence type="ECO:0000256" key="8">
    <source>
        <dbReference type="SAM" id="Phobius"/>
    </source>
</evidence>
<dbReference type="PANTHER" id="PTHR45713">
    <property type="entry name" value="FTP DOMAIN-CONTAINING PROTEIN"/>
    <property type="match status" value="1"/>
</dbReference>
<evidence type="ECO:0000256" key="3">
    <source>
        <dbReference type="ARBA" id="ARBA00011233"/>
    </source>
</evidence>
<feature type="non-terminal residue" evidence="10">
    <location>
        <position position="260"/>
    </location>
</feature>
<feature type="transmembrane region" description="Helical" evidence="8">
    <location>
        <begin position="72"/>
        <end position="94"/>
    </location>
</feature>
<evidence type="ECO:0000256" key="1">
    <source>
        <dbReference type="ARBA" id="ARBA00002219"/>
    </source>
</evidence>
<keyword evidence="8" id="KW-0472">Membrane</keyword>
<organism evidence="10">
    <name type="scientific">Arion vulgaris</name>
    <dbReference type="NCBI Taxonomy" id="1028688"/>
    <lineage>
        <taxon>Eukaryota</taxon>
        <taxon>Metazoa</taxon>
        <taxon>Spiralia</taxon>
        <taxon>Lophotrochozoa</taxon>
        <taxon>Mollusca</taxon>
        <taxon>Gastropoda</taxon>
        <taxon>Heterobranchia</taxon>
        <taxon>Euthyneura</taxon>
        <taxon>Panpulmonata</taxon>
        <taxon>Eupulmonata</taxon>
        <taxon>Stylommatophora</taxon>
        <taxon>Helicina</taxon>
        <taxon>Arionoidea</taxon>
        <taxon>Arionidae</taxon>
        <taxon>Arion</taxon>
    </lineage>
</organism>
<dbReference type="GO" id="GO:0042806">
    <property type="term" value="F:fucose binding"/>
    <property type="evidence" value="ECO:0007669"/>
    <property type="project" value="UniProtKB-ARBA"/>
</dbReference>
<dbReference type="InterPro" id="IPR051941">
    <property type="entry name" value="BG_Antigen-Binding_Lectin"/>
</dbReference>
<comment type="function">
    <text evidence="1">Acts as a defensive agent. Recognizes blood group fucosylated oligosaccharides including A, B, H and Lewis B-type antigens. Does not recognize Lewis A antigen and has low affinity for monovalent haptens.</text>
</comment>
<reference evidence="10" key="1">
    <citation type="submission" date="2014-12" db="EMBL/GenBank/DDBJ databases">
        <title>Insight into the proteome of Arion vulgaris.</title>
        <authorList>
            <person name="Aradska J."/>
            <person name="Bulat T."/>
            <person name="Smidak R."/>
            <person name="Sarate P."/>
            <person name="Gangsoo J."/>
            <person name="Sialana F."/>
            <person name="Bilban M."/>
            <person name="Lubec G."/>
        </authorList>
    </citation>
    <scope>NUCLEOTIDE SEQUENCE</scope>
    <source>
        <tissue evidence="10">Skin</tissue>
    </source>
</reference>
<comment type="subunit">
    <text evidence="3">Homotrimer.</text>
</comment>
<dbReference type="SMART" id="SM00607">
    <property type="entry name" value="FTP"/>
    <property type="match status" value="1"/>
</dbReference>
<protein>
    <recommendedName>
        <fullName evidence="9">Fucolectin tachylectin-4 pentraxin-1 domain-containing protein</fullName>
    </recommendedName>
</protein>
<evidence type="ECO:0000313" key="10">
    <source>
        <dbReference type="EMBL" id="CEK62368.1"/>
    </source>
</evidence>
<evidence type="ECO:0000256" key="2">
    <source>
        <dbReference type="ARBA" id="ARBA00010147"/>
    </source>
</evidence>
<dbReference type="GO" id="GO:0010185">
    <property type="term" value="P:regulation of cellular defense response"/>
    <property type="evidence" value="ECO:0007669"/>
    <property type="project" value="UniProtKB-ARBA"/>
</dbReference>
<dbReference type="InterPro" id="IPR008979">
    <property type="entry name" value="Galactose-bd-like_sf"/>
</dbReference>
<evidence type="ECO:0000259" key="9">
    <source>
        <dbReference type="SMART" id="SM00607"/>
    </source>
</evidence>
<accession>A0A0B6Z1H9</accession>
<dbReference type="Pfam" id="PF22633">
    <property type="entry name" value="F5_F8_type_C_2"/>
    <property type="match status" value="1"/>
</dbReference>
<dbReference type="EMBL" id="HACG01015503">
    <property type="protein sequence ID" value="CEK62368.1"/>
    <property type="molecule type" value="Transcribed_RNA"/>
</dbReference>
<dbReference type="GO" id="GO:0001868">
    <property type="term" value="P:regulation of complement activation, lectin pathway"/>
    <property type="evidence" value="ECO:0007669"/>
    <property type="project" value="UniProtKB-ARBA"/>
</dbReference>
<keyword evidence="6" id="KW-0106">Calcium</keyword>
<keyword evidence="8" id="KW-1133">Transmembrane helix</keyword>
<dbReference type="SUPFAM" id="SSF49785">
    <property type="entry name" value="Galactose-binding domain-like"/>
    <property type="match status" value="1"/>
</dbReference>
<dbReference type="PANTHER" id="PTHR45713:SF6">
    <property type="entry name" value="F5_8 TYPE C DOMAIN-CONTAINING PROTEIN"/>
    <property type="match status" value="1"/>
</dbReference>
<name>A0A0B6Z1H9_9EUPU</name>
<feature type="domain" description="Fucolectin tachylectin-4 pentraxin-1" evidence="9">
    <location>
        <begin position="132"/>
        <end position="260"/>
    </location>
</feature>
<keyword evidence="7" id="KW-1015">Disulfide bond</keyword>
<dbReference type="Gene3D" id="2.60.120.260">
    <property type="entry name" value="Galactose-binding domain-like"/>
    <property type="match status" value="1"/>
</dbReference>
<gene>
    <name evidence="10" type="primary">ORF44986</name>
</gene>
<sequence>MTPLESDCSELPLCDGAPNNDCTNDEEKRDDVAVLTSENGLSGTRSIHGKRSQYLLQPRIPKIKFNCRWRQGAVLGLGIFLTILALTLVVVGAVRSREHGTLKLLHIKQPVDLKSLVYLGDDNFTFAQLLMLTNIAIDKPASQSSTAKRDPTNSDNELWQAANSVDGDTTSCSSTGFERMPYWYVDLISDRTVASVRIQGSTFNKIHDLNIYVGKASNDTDDRTRCGSLVGESQTTEVRIACSRSRRGRFVIIQLHTKAD</sequence>
<dbReference type="AlphaFoldDB" id="A0A0B6Z1H9"/>
<evidence type="ECO:0000256" key="7">
    <source>
        <dbReference type="ARBA" id="ARBA00023157"/>
    </source>
</evidence>